<dbReference type="SMART" id="SM00220">
    <property type="entry name" value="S_TKc"/>
    <property type="match status" value="1"/>
</dbReference>
<keyword evidence="6" id="KW-0067">ATP-binding</keyword>
<dbReference type="PROSITE" id="PS50011">
    <property type="entry name" value="PROTEIN_KINASE_DOM"/>
    <property type="match status" value="1"/>
</dbReference>
<evidence type="ECO:0000256" key="1">
    <source>
        <dbReference type="ARBA" id="ARBA00012513"/>
    </source>
</evidence>
<sequence>MFLTDCHSALTWAFMIVEEVVSWKSFWFCVSGEVIVEEQIIMYDVVFAHNSFLPNTPALSEWLLPVARTPATCGLKMDTTQRHPDYPSIVAIFSCLQESEFLLAAGGGVYSSQYSASCLILFCPGPGLAWPTVARFVFCSVVALAFTIVINMLARGEQLDWQARLNVIMGVAKGLAYPLHDCCPQIIHRDIKSSNILLDGNFDARVSDFGLAKLLADEESHITTFVAGTFVYLAPEYMQSGRATGKTDVYSFGVLVLEIVSGKWPTDASFIEKGFNIVGWVCLFLLSMLNVSGLGTSKFGKCNLGYVGIFASA</sequence>
<proteinExistence type="predicted"/>
<dbReference type="EC" id="2.7.11.1" evidence="1"/>
<dbReference type="SUPFAM" id="SSF56112">
    <property type="entry name" value="Protein kinase-like (PK-like)"/>
    <property type="match status" value="1"/>
</dbReference>
<keyword evidence="9" id="KW-0472">Membrane</keyword>
<evidence type="ECO:0000256" key="2">
    <source>
        <dbReference type="ARBA" id="ARBA00022527"/>
    </source>
</evidence>
<keyword evidence="9" id="KW-1133">Transmembrane helix</keyword>
<comment type="catalytic activity">
    <reaction evidence="7">
        <text>L-threonyl-[protein] + ATP = O-phospho-L-threonyl-[protein] + ADP + H(+)</text>
        <dbReference type="Rhea" id="RHEA:46608"/>
        <dbReference type="Rhea" id="RHEA-COMP:11060"/>
        <dbReference type="Rhea" id="RHEA-COMP:11605"/>
        <dbReference type="ChEBI" id="CHEBI:15378"/>
        <dbReference type="ChEBI" id="CHEBI:30013"/>
        <dbReference type="ChEBI" id="CHEBI:30616"/>
        <dbReference type="ChEBI" id="CHEBI:61977"/>
        <dbReference type="ChEBI" id="CHEBI:456216"/>
        <dbReference type="EC" id="2.7.11.1"/>
    </reaction>
</comment>
<evidence type="ECO:0000256" key="8">
    <source>
        <dbReference type="ARBA" id="ARBA00048679"/>
    </source>
</evidence>
<dbReference type="GO" id="GO:0004674">
    <property type="term" value="F:protein serine/threonine kinase activity"/>
    <property type="evidence" value="ECO:0007669"/>
    <property type="project" value="UniProtKB-KW"/>
</dbReference>
<evidence type="ECO:0000313" key="12">
    <source>
        <dbReference type="Proteomes" id="UP000826271"/>
    </source>
</evidence>
<dbReference type="Proteomes" id="UP000826271">
    <property type="component" value="Unassembled WGS sequence"/>
</dbReference>
<dbReference type="Gene3D" id="1.10.510.10">
    <property type="entry name" value="Transferase(Phosphotransferase) domain 1"/>
    <property type="match status" value="1"/>
</dbReference>
<evidence type="ECO:0000256" key="6">
    <source>
        <dbReference type="ARBA" id="ARBA00022840"/>
    </source>
</evidence>
<name>A0AAV6W313_9LAMI</name>
<dbReference type="AlphaFoldDB" id="A0AAV6W313"/>
<organism evidence="11 12">
    <name type="scientific">Buddleja alternifolia</name>
    <dbReference type="NCBI Taxonomy" id="168488"/>
    <lineage>
        <taxon>Eukaryota</taxon>
        <taxon>Viridiplantae</taxon>
        <taxon>Streptophyta</taxon>
        <taxon>Embryophyta</taxon>
        <taxon>Tracheophyta</taxon>
        <taxon>Spermatophyta</taxon>
        <taxon>Magnoliopsida</taxon>
        <taxon>eudicotyledons</taxon>
        <taxon>Gunneridae</taxon>
        <taxon>Pentapetalae</taxon>
        <taxon>asterids</taxon>
        <taxon>lamiids</taxon>
        <taxon>Lamiales</taxon>
        <taxon>Scrophulariaceae</taxon>
        <taxon>Buddlejeae</taxon>
        <taxon>Buddleja</taxon>
    </lineage>
</organism>
<keyword evidence="2" id="KW-0723">Serine/threonine-protein kinase</keyword>
<dbReference type="FunFam" id="1.10.510.10:FF:001023">
    <property type="entry name" value="Os07g0541700 protein"/>
    <property type="match status" value="1"/>
</dbReference>
<dbReference type="Pfam" id="PF00069">
    <property type="entry name" value="Pkinase"/>
    <property type="match status" value="1"/>
</dbReference>
<dbReference type="InterPro" id="IPR008271">
    <property type="entry name" value="Ser/Thr_kinase_AS"/>
</dbReference>
<dbReference type="GO" id="GO:0005524">
    <property type="term" value="F:ATP binding"/>
    <property type="evidence" value="ECO:0007669"/>
    <property type="project" value="UniProtKB-KW"/>
</dbReference>
<dbReference type="InterPro" id="IPR011009">
    <property type="entry name" value="Kinase-like_dom_sf"/>
</dbReference>
<keyword evidence="12" id="KW-1185">Reference proteome</keyword>
<evidence type="ECO:0000256" key="4">
    <source>
        <dbReference type="ARBA" id="ARBA00022741"/>
    </source>
</evidence>
<comment type="caution">
    <text evidence="11">The sequence shown here is derived from an EMBL/GenBank/DDBJ whole genome shotgun (WGS) entry which is preliminary data.</text>
</comment>
<evidence type="ECO:0000256" key="3">
    <source>
        <dbReference type="ARBA" id="ARBA00022679"/>
    </source>
</evidence>
<evidence type="ECO:0000259" key="10">
    <source>
        <dbReference type="PROSITE" id="PS50011"/>
    </source>
</evidence>
<dbReference type="InterPro" id="IPR052059">
    <property type="entry name" value="CR_Ser/Thr_kinase"/>
</dbReference>
<feature type="transmembrane region" description="Helical" evidence="9">
    <location>
        <begin position="134"/>
        <end position="154"/>
    </location>
</feature>
<protein>
    <recommendedName>
        <fullName evidence="1">non-specific serine/threonine protein kinase</fullName>
        <ecNumber evidence="1">2.7.11.1</ecNumber>
    </recommendedName>
</protein>
<dbReference type="PROSITE" id="PS00108">
    <property type="entry name" value="PROTEIN_KINASE_ST"/>
    <property type="match status" value="1"/>
</dbReference>
<feature type="domain" description="Protein kinase" evidence="10">
    <location>
        <begin position="1"/>
        <end position="313"/>
    </location>
</feature>
<evidence type="ECO:0000313" key="11">
    <source>
        <dbReference type="EMBL" id="KAG8364649.1"/>
    </source>
</evidence>
<gene>
    <name evidence="11" type="ORF">BUALT_Bualt18G0019300</name>
</gene>
<comment type="catalytic activity">
    <reaction evidence="8">
        <text>L-seryl-[protein] + ATP = O-phospho-L-seryl-[protein] + ADP + H(+)</text>
        <dbReference type="Rhea" id="RHEA:17989"/>
        <dbReference type="Rhea" id="RHEA-COMP:9863"/>
        <dbReference type="Rhea" id="RHEA-COMP:11604"/>
        <dbReference type="ChEBI" id="CHEBI:15378"/>
        <dbReference type="ChEBI" id="CHEBI:29999"/>
        <dbReference type="ChEBI" id="CHEBI:30616"/>
        <dbReference type="ChEBI" id="CHEBI:83421"/>
        <dbReference type="ChEBI" id="CHEBI:456216"/>
        <dbReference type="EC" id="2.7.11.1"/>
    </reaction>
</comment>
<evidence type="ECO:0000256" key="9">
    <source>
        <dbReference type="SAM" id="Phobius"/>
    </source>
</evidence>
<keyword evidence="5" id="KW-0418">Kinase</keyword>
<dbReference type="EMBL" id="WHWC01000018">
    <property type="protein sequence ID" value="KAG8364649.1"/>
    <property type="molecule type" value="Genomic_DNA"/>
</dbReference>
<dbReference type="InterPro" id="IPR000719">
    <property type="entry name" value="Prot_kinase_dom"/>
</dbReference>
<keyword evidence="4" id="KW-0547">Nucleotide-binding</keyword>
<reference evidence="11" key="1">
    <citation type="submission" date="2019-10" db="EMBL/GenBank/DDBJ databases">
        <authorList>
            <person name="Zhang R."/>
            <person name="Pan Y."/>
            <person name="Wang J."/>
            <person name="Ma R."/>
            <person name="Yu S."/>
        </authorList>
    </citation>
    <scope>NUCLEOTIDE SEQUENCE</scope>
    <source>
        <strain evidence="11">LA-IB0</strain>
        <tissue evidence="11">Leaf</tissue>
    </source>
</reference>
<evidence type="ECO:0000256" key="7">
    <source>
        <dbReference type="ARBA" id="ARBA00047899"/>
    </source>
</evidence>
<evidence type="ECO:0000256" key="5">
    <source>
        <dbReference type="ARBA" id="ARBA00022777"/>
    </source>
</evidence>
<keyword evidence="9" id="KW-0812">Transmembrane</keyword>
<dbReference type="PANTHER" id="PTHR47973">
    <property type="entry name" value="CYSTEINE-RICH RECEPTOR-LIKE PROTEIN KINASE 3"/>
    <property type="match status" value="1"/>
</dbReference>
<accession>A0AAV6W313</accession>
<keyword evidence="3" id="KW-0808">Transferase</keyword>